<feature type="region of interest" description="Disordered" evidence="9">
    <location>
        <begin position="151"/>
        <end position="202"/>
    </location>
</feature>
<dbReference type="EMBL" id="NQVE01000142">
    <property type="protein sequence ID" value="RAL44874.1"/>
    <property type="molecule type" value="Genomic_DNA"/>
</dbReference>
<dbReference type="Pfam" id="PF13813">
    <property type="entry name" value="MBOAT_2"/>
    <property type="match status" value="1"/>
</dbReference>
<keyword evidence="4 10" id="KW-0812">Transmembrane</keyword>
<dbReference type="GO" id="GO:0006629">
    <property type="term" value="P:lipid metabolic process"/>
    <property type="evidence" value="ECO:0007669"/>
    <property type="project" value="UniProtKB-KW"/>
</dbReference>
<dbReference type="PANTHER" id="PTHR31595">
    <property type="entry name" value="LONG-CHAIN-ALCOHOL O-FATTY-ACYLTRANSFERASE 3-RELATED"/>
    <property type="match status" value="1"/>
</dbReference>
<feature type="transmembrane region" description="Helical" evidence="10">
    <location>
        <begin position="50"/>
        <end position="70"/>
    </location>
</feature>
<evidence type="ECO:0000256" key="8">
    <source>
        <dbReference type="ARBA" id="ARBA00023315"/>
    </source>
</evidence>
<comment type="similarity">
    <text evidence="2">Belongs to the wax synthase family.</text>
</comment>
<accession>A0A328DH40</accession>
<evidence type="ECO:0000259" key="11">
    <source>
        <dbReference type="Pfam" id="PF13813"/>
    </source>
</evidence>
<keyword evidence="3" id="KW-0808">Transferase</keyword>
<sequence>MEMGRDLKSVVKYWMEGEVTNFIKVWTLACISLCYCYFAAKLVQKGAPRLFSLLPVVCLFFLLPLSLHSINLGGTTGFFLAWLANFKLLLLAFGRGPLSDPSISLPRFLALACFPVNVQNSSCRGETPTSHEPHFQETPKEKTDLYTQNETFQENPHQQALEKSHLSPQNGAFQESPHPESQERSDLSSQNWNFSENPSAERLKSPPKFVIYAVKALLLSLMIQVYNYSEHKQHKTMTKILYVIFIYIYLEIILSILSDMTSGILGLNLEPQFKDPLFTSSLQNFWSGRWNLMVNRILRPTVYDPVLHFWADRFGRRWAAFPAVMSTFAVSGLMHELMFYYLGRVKPTWEITLYFVLHGSCLAVEIGVKKKLKGRYQPPRFVAAALSLGFLIGTGFWLFFPQLLRCRADAKAVAEYANVGLFLKDLGRALNLGFE</sequence>
<keyword evidence="7 10" id="KW-0472">Membrane</keyword>
<organism evidence="12 13">
    <name type="scientific">Cuscuta australis</name>
    <dbReference type="NCBI Taxonomy" id="267555"/>
    <lineage>
        <taxon>Eukaryota</taxon>
        <taxon>Viridiplantae</taxon>
        <taxon>Streptophyta</taxon>
        <taxon>Embryophyta</taxon>
        <taxon>Tracheophyta</taxon>
        <taxon>Spermatophyta</taxon>
        <taxon>Magnoliopsida</taxon>
        <taxon>eudicotyledons</taxon>
        <taxon>Gunneridae</taxon>
        <taxon>Pentapetalae</taxon>
        <taxon>asterids</taxon>
        <taxon>lamiids</taxon>
        <taxon>Solanales</taxon>
        <taxon>Convolvulaceae</taxon>
        <taxon>Cuscuteae</taxon>
        <taxon>Cuscuta</taxon>
        <taxon>Cuscuta subgen. Grammica</taxon>
        <taxon>Cuscuta sect. Cleistogrammica</taxon>
    </lineage>
</organism>
<evidence type="ECO:0000256" key="7">
    <source>
        <dbReference type="ARBA" id="ARBA00023136"/>
    </source>
</evidence>
<comment type="subcellular location">
    <subcellularLocation>
        <location evidence="1">Membrane</location>
        <topology evidence="1">Multi-pass membrane protein</topology>
    </subcellularLocation>
</comment>
<gene>
    <name evidence="12" type="ORF">DM860_003633</name>
</gene>
<dbReference type="GO" id="GO:0008374">
    <property type="term" value="F:O-acyltransferase activity"/>
    <property type="evidence" value="ECO:0007669"/>
    <property type="project" value="InterPro"/>
</dbReference>
<comment type="caution">
    <text evidence="12">The sequence shown here is derived from an EMBL/GenBank/DDBJ whole genome shotgun (WGS) entry which is preliminary data.</text>
</comment>
<feature type="transmembrane region" description="Helical" evidence="10">
    <location>
        <begin position="209"/>
        <end position="228"/>
    </location>
</feature>
<evidence type="ECO:0000256" key="9">
    <source>
        <dbReference type="SAM" id="MobiDB-lite"/>
    </source>
</evidence>
<dbReference type="InterPro" id="IPR044851">
    <property type="entry name" value="Wax_synthase"/>
</dbReference>
<feature type="domain" description="Wax synthase" evidence="11">
    <location>
        <begin position="270"/>
        <end position="356"/>
    </location>
</feature>
<keyword evidence="5 10" id="KW-1133">Transmembrane helix</keyword>
<feature type="transmembrane region" description="Helical" evidence="10">
    <location>
        <begin position="20"/>
        <end position="38"/>
    </location>
</feature>
<evidence type="ECO:0000313" key="13">
    <source>
        <dbReference type="Proteomes" id="UP000249390"/>
    </source>
</evidence>
<reference evidence="12 13" key="1">
    <citation type="submission" date="2018-06" db="EMBL/GenBank/DDBJ databases">
        <title>The Genome of Cuscuta australis (Dodder) Provides Insight into the Evolution of Plant Parasitism.</title>
        <authorList>
            <person name="Liu H."/>
        </authorList>
    </citation>
    <scope>NUCLEOTIDE SEQUENCE [LARGE SCALE GENOMIC DNA]</scope>
    <source>
        <strain evidence="13">cv. Yunnan</strain>
        <tissue evidence="12">Vines</tissue>
    </source>
</reference>
<feature type="transmembrane region" description="Helical" evidence="10">
    <location>
        <begin position="318"/>
        <end position="342"/>
    </location>
</feature>
<proteinExistence type="inferred from homology"/>
<feature type="transmembrane region" description="Helical" evidence="10">
    <location>
        <begin position="348"/>
        <end position="368"/>
    </location>
</feature>
<evidence type="ECO:0000256" key="2">
    <source>
        <dbReference type="ARBA" id="ARBA00007282"/>
    </source>
</evidence>
<name>A0A328DH40_9ASTE</name>
<keyword evidence="13" id="KW-1185">Reference proteome</keyword>
<feature type="transmembrane region" description="Helical" evidence="10">
    <location>
        <begin position="240"/>
        <end position="257"/>
    </location>
</feature>
<dbReference type="GO" id="GO:0016020">
    <property type="term" value="C:membrane"/>
    <property type="evidence" value="ECO:0007669"/>
    <property type="project" value="UniProtKB-SubCell"/>
</dbReference>
<keyword evidence="6" id="KW-0443">Lipid metabolism</keyword>
<evidence type="ECO:0000256" key="4">
    <source>
        <dbReference type="ARBA" id="ARBA00022692"/>
    </source>
</evidence>
<dbReference type="PANTHER" id="PTHR31595:SF77">
    <property type="entry name" value="ACYL-COA--STEROL O-ACYLTRANSFERASE 1-LIKE"/>
    <property type="match status" value="1"/>
</dbReference>
<dbReference type="Proteomes" id="UP000249390">
    <property type="component" value="Unassembled WGS sequence"/>
</dbReference>
<protein>
    <recommendedName>
        <fullName evidence="11">Wax synthase domain-containing protein</fullName>
    </recommendedName>
</protein>
<evidence type="ECO:0000313" key="12">
    <source>
        <dbReference type="EMBL" id="RAL44874.1"/>
    </source>
</evidence>
<feature type="transmembrane region" description="Helical" evidence="10">
    <location>
        <begin position="76"/>
        <end position="94"/>
    </location>
</feature>
<feature type="transmembrane region" description="Helical" evidence="10">
    <location>
        <begin position="380"/>
        <end position="400"/>
    </location>
</feature>
<dbReference type="InterPro" id="IPR032805">
    <property type="entry name" value="Wax_synthase_dom"/>
</dbReference>
<evidence type="ECO:0000256" key="5">
    <source>
        <dbReference type="ARBA" id="ARBA00022989"/>
    </source>
</evidence>
<feature type="compositionally biased region" description="Basic and acidic residues" evidence="9">
    <location>
        <begin position="177"/>
        <end position="186"/>
    </location>
</feature>
<feature type="compositionally biased region" description="Polar residues" evidence="9">
    <location>
        <begin position="187"/>
        <end position="198"/>
    </location>
</feature>
<evidence type="ECO:0000256" key="3">
    <source>
        <dbReference type="ARBA" id="ARBA00022679"/>
    </source>
</evidence>
<evidence type="ECO:0000256" key="6">
    <source>
        <dbReference type="ARBA" id="ARBA00023098"/>
    </source>
</evidence>
<evidence type="ECO:0000256" key="10">
    <source>
        <dbReference type="SAM" id="Phobius"/>
    </source>
</evidence>
<dbReference type="AlphaFoldDB" id="A0A328DH40"/>
<keyword evidence="8" id="KW-0012">Acyltransferase</keyword>
<evidence type="ECO:0000256" key="1">
    <source>
        <dbReference type="ARBA" id="ARBA00004141"/>
    </source>
</evidence>